<keyword evidence="1" id="KW-0639">Primosome</keyword>
<feature type="domain" description="Helicase C-terminal" evidence="8">
    <location>
        <begin position="4"/>
        <end position="163"/>
    </location>
</feature>
<dbReference type="Gene3D" id="3.40.50.300">
    <property type="entry name" value="P-loop containing nucleotide triphosphate hydrolases"/>
    <property type="match status" value="1"/>
</dbReference>
<evidence type="ECO:0000256" key="1">
    <source>
        <dbReference type="ARBA" id="ARBA00022515"/>
    </source>
</evidence>
<keyword evidence="2" id="KW-0235">DNA replication</keyword>
<dbReference type="PROSITE" id="PS51194">
    <property type="entry name" value="HELICASE_CTER"/>
    <property type="match status" value="1"/>
</dbReference>
<keyword evidence="7" id="KW-0238">DNA-binding</keyword>
<dbReference type="SUPFAM" id="SSF52540">
    <property type="entry name" value="P-loop containing nucleoside triphosphate hydrolases"/>
    <property type="match status" value="1"/>
</dbReference>
<comment type="caution">
    <text evidence="9">The sequence shown here is derived from an EMBL/GenBank/DDBJ whole genome shotgun (WGS) entry which is preliminary data.</text>
</comment>
<keyword evidence="5" id="KW-0862">Zinc</keyword>
<dbReference type="InterPro" id="IPR001650">
    <property type="entry name" value="Helicase_C-like"/>
</dbReference>
<gene>
    <name evidence="9" type="primary">priA</name>
    <name evidence="9" type="ORF">H9942_05585</name>
</gene>
<organism evidence="9 10">
    <name type="scientific">Candidatus Acutalibacter ornithocaccae</name>
    <dbReference type="NCBI Taxonomy" id="2838416"/>
    <lineage>
        <taxon>Bacteria</taxon>
        <taxon>Bacillati</taxon>
        <taxon>Bacillota</taxon>
        <taxon>Clostridia</taxon>
        <taxon>Eubacteriales</taxon>
        <taxon>Acutalibacteraceae</taxon>
        <taxon>Acutalibacter</taxon>
    </lineage>
</organism>
<dbReference type="GO" id="GO:0006302">
    <property type="term" value="P:double-strand break repair"/>
    <property type="evidence" value="ECO:0007669"/>
    <property type="project" value="InterPro"/>
</dbReference>
<evidence type="ECO:0000256" key="4">
    <source>
        <dbReference type="ARBA" id="ARBA00022741"/>
    </source>
</evidence>
<evidence type="ECO:0000256" key="6">
    <source>
        <dbReference type="ARBA" id="ARBA00022840"/>
    </source>
</evidence>
<accession>A0A9D2LXW2</accession>
<dbReference type="NCBIfam" id="TIGR00595">
    <property type="entry name" value="priA"/>
    <property type="match status" value="1"/>
</dbReference>
<dbReference type="GO" id="GO:0006310">
    <property type="term" value="P:DNA recombination"/>
    <property type="evidence" value="ECO:0007669"/>
    <property type="project" value="InterPro"/>
</dbReference>
<dbReference type="AlphaFoldDB" id="A0A9D2LXW2"/>
<dbReference type="GO" id="GO:0046872">
    <property type="term" value="F:metal ion binding"/>
    <property type="evidence" value="ECO:0007669"/>
    <property type="project" value="UniProtKB-KW"/>
</dbReference>
<evidence type="ECO:0000256" key="5">
    <source>
        <dbReference type="ARBA" id="ARBA00022833"/>
    </source>
</evidence>
<dbReference type="InterPro" id="IPR005259">
    <property type="entry name" value="PriA"/>
</dbReference>
<name>A0A9D2LXW2_9FIRM</name>
<dbReference type="InterPro" id="IPR041236">
    <property type="entry name" value="PriA_C"/>
</dbReference>
<dbReference type="GO" id="GO:1990077">
    <property type="term" value="C:primosome complex"/>
    <property type="evidence" value="ECO:0007669"/>
    <property type="project" value="UniProtKB-KW"/>
</dbReference>
<dbReference type="SMART" id="SM00490">
    <property type="entry name" value="HELICc"/>
    <property type="match status" value="1"/>
</dbReference>
<keyword evidence="3" id="KW-0479">Metal-binding</keyword>
<dbReference type="InterPro" id="IPR027417">
    <property type="entry name" value="P-loop_NTPase"/>
</dbReference>
<dbReference type="Pfam" id="PF18074">
    <property type="entry name" value="PriA_C"/>
    <property type="match status" value="1"/>
</dbReference>
<dbReference type="GO" id="GO:0005524">
    <property type="term" value="F:ATP binding"/>
    <property type="evidence" value="ECO:0007669"/>
    <property type="project" value="UniProtKB-KW"/>
</dbReference>
<dbReference type="GO" id="GO:0006270">
    <property type="term" value="P:DNA replication initiation"/>
    <property type="evidence" value="ECO:0007669"/>
    <property type="project" value="TreeGrafter"/>
</dbReference>
<feature type="non-terminal residue" evidence="9">
    <location>
        <position position="1"/>
    </location>
</feature>
<keyword evidence="4" id="KW-0547">Nucleotide-binding</keyword>
<evidence type="ECO:0000313" key="10">
    <source>
        <dbReference type="Proteomes" id="UP000824214"/>
    </source>
</evidence>
<dbReference type="GO" id="GO:0003677">
    <property type="term" value="F:DNA binding"/>
    <property type="evidence" value="ECO:0007669"/>
    <property type="project" value="UniProtKB-KW"/>
</dbReference>
<evidence type="ECO:0000256" key="2">
    <source>
        <dbReference type="ARBA" id="ARBA00022705"/>
    </source>
</evidence>
<dbReference type="GO" id="GO:0043138">
    <property type="term" value="F:3'-5' DNA helicase activity"/>
    <property type="evidence" value="ECO:0007669"/>
    <property type="project" value="TreeGrafter"/>
</dbReference>
<dbReference type="PANTHER" id="PTHR30580">
    <property type="entry name" value="PRIMOSOMAL PROTEIN N"/>
    <property type="match status" value="1"/>
</dbReference>
<dbReference type="EMBL" id="DWXZ01000116">
    <property type="protein sequence ID" value="HJB37522.1"/>
    <property type="molecule type" value="Genomic_DNA"/>
</dbReference>
<evidence type="ECO:0000256" key="7">
    <source>
        <dbReference type="ARBA" id="ARBA00023125"/>
    </source>
</evidence>
<dbReference type="Pfam" id="PF00271">
    <property type="entry name" value="Helicase_C"/>
    <property type="match status" value="1"/>
</dbReference>
<keyword evidence="6" id="KW-0067">ATP-binding</keyword>
<dbReference type="GO" id="GO:0006269">
    <property type="term" value="P:DNA replication, synthesis of primer"/>
    <property type="evidence" value="ECO:0007669"/>
    <property type="project" value="UniProtKB-KW"/>
</dbReference>
<dbReference type="PANTHER" id="PTHR30580:SF0">
    <property type="entry name" value="PRIMOSOMAL PROTEIN N"/>
    <property type="match status" value="1"/>
</dbReference>
<protein>
    <submittedName>
        <fullName evidence="9">Primosomal protein N</fullName>
    </submittedName>
</protein>
<evidence type="ECO:0000256" key="3">
    <source>
        <dbReference type="ARBA" id="ARBA00022723"/>
    </source>
</evidence>
<sequence>YSVPYSRHCPSCGSDTVTFRGAGTQRAEEQLQQLLPEARVLRVDTDSVAAKYSLEKKLDQFARGEYDVMVGTQMVAKGLDFENVTLVGVLSADQALFSDDFRSNERTFDLLTQVVGRAGRGKYPGRAIIQTYAPENPVLHLAAQQDYFGFYRQEILFRQAMLYPPFVDILVIGFVGEKEPLVRQGANAFLHLLGSLAQQEYSGLPLRVLQPSPAAVARVSGKYRYKLLIKCRNSPRLREMVSRLLLQFASLREFQQVTAYADPNPYRIL</sequence>
<proteinExistence type="predicted"/>
<reference evidence="9" key="1">
    <citation type="journal article" date="2021" name="PeerJ">
        <title>Extensive microbial diversity within the chicken gut microbiome revealed by metagenomics and culture.</title>
        <authorList>
            <person name="Gilroy R."/>
            <person name="Ravi A."/>
            <person name="Getino M."/>
            <person name="Pursley I."/>
            <person name="Horton D.L."/>
            <person name="Alikhan N.F."/>
            <person name="Baker D."/>
            <person name="Gharbi K."/>
            <person name="Hall N."/>
            <person name="Watson M."/>
            <person name="Adriaenssens E.M."/>
            <person name="Foster-Nyarko E."/>
            <person name="Jarju S."/>
            <person name="Secka A."/>
            <person name="Antonio M."/>
            <person name="Oren A."/>
            <person name="Chaudhuri R.R."/>
            <person name="La Ragione R."/>
            <person name="Hildebrand F."/>
            <person name="Pallen M.J."/>
        </authorList>
    </citation>
    <scope>NUCLEOTIDE SEQUENCE</scope>
    <source>
        <strain evidence="9">ChiBcolR8-3208</strain>
    </source>
</reference>
<evidence type="ECO:0000259" key="8">
    <source>
        <dbReference type="PROSITE" id="PS51194"/>
    </source>
</evidence>
<evidence type="ECO:0000313" key="9">
    <source>
        <dbReference type="EMBL" id="HJB37522.1"/>
    </source>
</evidence>
<dbReference type="Proteomes" id="UP000824214">
    <property type="component" value="Unassembled WGS sequence"/>
</dbReference>
<reference evidence="9" key="2">
    <citation type="submission" date="2021-04" db="EMBL/GenBank/DDBJ databases">
        <authorList>
            <person name="Gilroy R."/>
        </authorList>
    </citation>
    <scope>NUCLEOTIDE SEQUENCE</scope>
    <source>
        <strain evidence="9">ChiBcolR8-3208</strain>
    </source>
</reference>